<comment type="caution">
    <text evidence="1">The sequence shown here is derived from an EMBL/GenBank/DDBJ whole genome shotgun (WGS) entry which is preliminary data.</text>
</comment>
<dbReference type="EMBL" id="AQPN01000060">
    <property type="protein sequence ID" value="EOR95267.1"/>
    <property type="molecule type" value="Genomic_DNA"/>
</dbReference>
<proteinExistence type="predicted"/>
<sequence length="59" mass="6769">MSHIRKKFDESADNDMVRAKHAVDEIAAKYAIEKQIKEAFSASFCGLLKFTFTQKVNIF</sequence>
<gene>
    <name evidence="1" type="ORF">ADIARSV_1544</name>
</gene>
<dbReference type="AlphaFoldDB" id="R9GTU3"/>
<accession>R9GTU3</accession>
<protein>
    <submittedName>
        <fullName evidence="1">Uncharacterized protein</fullName>
    </submittedName>
</protein>
<name>R9GTU3_9SPHI</name>
<dbReference type="RefSeq" id="WP_016194780.1">
    <property type="nucleotide sequence ID" value="NZ_AQPN01000060.1"/>
</dbReference>
<evidence type="ECO:0000313" key="2">
    <source>
        <dbReference type="Proteomes" id="UP000014174"/>
    </source>
</evidence>
<evidence type="ECO:0000313" key="1">
    <source>
        <dbReference type="EMBL" id="EOR95267.1"/>
    </source>
</evidence>
<organism evidence="1 2">
    <name type="scientific">Arcticibacter svalbardensis MN12-7</name>
    <dbReference type="NCBI Taxonomy" id="1150600"/>
    <lineage>
        <taxon>Bacteria</taxon>
        <taxon>Pseudomonadati</taxon>
        <taxon>Bacteroidota</taxon>
        <taxon>Sphingobacteriia</taxon>
        <taxon>Sphingobacteriales</taxon>
        <taxon>Sphingobacteriaceae</taxon>
        <taxon>Arcticibacter</taxon>
    </lineage>
</organism>
<keyword evidence="2" id="KW-1185">Reference proteome</keyword>
<reference evidence="1 2" key="1">
    <citation type="journal article" date="2013" name="Genome Announc.">
        <title>Draft Genome Sequence of Arcticibacter svalbardensis Strain MN12-7T, a Member of the Family Sphingobacteriaceae Isolated from an Arctic Soil Sample.</title>
        <authorList>
            <person name="Shivaji S."/>
            <person name="Ara S."/>
            <person name="Prasad S."/>
            <person name="Manasa B.P."/>
            <person name="Begum Z."/>
            <person name="Singh A."/>
            <person name="Kumar Pinnaka A."/>
        </authorList>
    </citation>
    <scope>NUCLEOTIDE SEQUENCE [LARGE SCALE GENOMIC DNA]</scope>
    <source>
        <strain evidence="1 2">MN12-7</strain>
    </source>
</reference>
<dbReference type="Proteomes" id="UP000014174">
    <property type="component" value="Unassembled WGS sequence"/>
</dbReference>